<sequence>MDFGEVGMDGIVGPKGSNRSGFLKKGRSGSGEEDWRGSSKLAKTDDDSDSQNAMLYQQGTNQLLRSNSLLSVDNGGQQETMLSFSSPRSQVTTFLGKNGGGAERSTLNPAFPCFQQTPHSRNTGYGSGGLNGGMHGPLGLGSRGPFTPSQWVELEHQALIYKHIVANVPVPANLLVALKKPVSPYGLYGWSSGSYAPNSLGAGAFHLGFSGNTDPEPGRCRRTDGKKWRCSRDAVGDQKYCERHINRGRHRSRKPVEGRSGQSVPGTTTNVAPIACSASSASVISSNSADNPSAGVLLNRMQNPPGNSMVSPTANLKAKDSPFSIPKEHISVKESPYSQFGIISSDSQFNPSQKTSTFTNSRNYNSILDFNAHESHDQKPLRPFMDEWPKNESSCTTIAWPEELKSDWTQLSMSIPLASDFSSTSSSSPQDKIAQSPLRLSRELDPIEDCMAHTNHHSESTQKQKNCLPISWGSSVGGPLGEVLNSTSSTVGGCKNSSALNLTSVVWNGSPQFGSSPTGVLQKTNFVSLSNSSSGSSPRAENKTANGSGSICDDVLGSTLSCSFSLPSL</sequence>
<keyword evidence="2" id="KW-1185">Reference proteome</keyword>
<accession>A0ACB7YAT2</accession>
<dbReference type="EMBL" id="CM037158">
    <property type="protein sequence ID" value="KAH7850600.1"/>
    <property type="molecule type" value="Genomic_DNA"/>
</dbReference>
<name>A0ACB7YAT2_9ERIC</name>
<evidence type="ECO:0000313" key="1">
    <source>
        <dbReference type="EMBL" id="KAH7850600.1"/>
    </source>
</evidence>
<proteinExistence type="predicted"/>
<organism evidence="1 2">
    <name type="scientific">Vaccinium darrowii</name>
    <dbReference type="NCBI Taxonomy" id="229202"/>
    <lineage>
        <taxon>Eukaryota</taxon>
        <taxon>Viridiplantae</taxon>
        <taxon>Streptophyta</taxon>
        <taxon>Embryophyta</taxon>
        <taxon>Tracheophyta</taxon>
        <taxon>Spermatophyta</taxon>
        <taxon>Magnoliopsida</taxon>
        <taxon>eudicotyledons</taxon>
        <taxon>Gunneridae</taxon>
        <taxon>Pentapetalae</taxon>
        <taxon>asterids</taxon>
        <taxon>Ericales</taxon>
        <taxon>Ericaceae</taxon>
        <taxon>Vaccinioideae</taxon>
        <taxon>Vaccinieae</taxon>
        <taxon>Vaccinium</taxon>
    </lineage>
</organism>
<evidence type="ECO:0000313" key="2">
    <source>
        <dbReference type="Proteomes" id="UP000828048"/>
    </source>
</evidence>
<protein>
    <submittedName>
        <fullName evidence="1">Uncharacterized protein</fullName>
    </submittedName>
</protein>
<comment type="caution">
    <text evidence="1">The sequence shown here is derived from an EMBL/GenBank/DDBJ whole genome shotgun (WGS) entry which is preliminary data.</text>
</comment>
<dbReference type="Proteomes" id="UP000828048">
    <property type="component" value="Chromosome 8"/>
</dbReference>
<reference evidence="1 2" key="1">
    <citation type="journal article" date="2021" name="Hortic Res">
        <title>High-quality reference genome and annotation aids understanding of berry development for evergreen blueberry (Vaccinium darrowii).</title>
        <authorList>
            <person name="Yu J."/>
            <person name="Hulse-Kemp A.M."/>
            <person name="Babiker E."/>
            <person name="Staton M."/>
        </authorList>
    </citation>
    <scope>NUCLEOTIDE SEQUENCE [LARGE SCALE GENOMIC DNA]</scope>
    <source>
        <strain evidence="2">cv. NJ 8807/NJ 8810</strain>
        <tissue evidence="1">Young leaf</tissue>
    </source>
</reference>
<gene>
    <name evidence="1" type="ORF">Vadar_000317</name>
</gene>